<organism evidence="8 9">
    <name type="scientific">Desulfobulbus propionicus (strain ATCC 33891 / DSM 2032 / VKM B-1956 / 1pr3)</name>
    <dbReference type="NCBI Taxonomy" id="577650"/>
    <lineage>
        <taxon>Bacteria</taxon>
        <taxon>Pseudomonadati</taxon>
        <taxon>Thermodesulfobacteriota</taxon>
        <taxon>Desulfobulbia</taxon>
        <taxon>Desulfobulbales</taxon>
        <taxon>Desulfobulbaceae</taxon>
        <taxon>Desulfobulbus</taxon>
    </lineage>
</organism>
<evidence type="ECO:0000256" key="2">
    <source>
        <dbReference type="ARBA" id="ARBA00022475"/>
    </source>
</evidence>
<dbReference type="InterPro" id="IPR000620">
    <property type="entry name" value="EamA_dom"/>
</dbReference>
<feature type="transmembrane region" description="Helical" evidence="6">
    <location>
        <begin position="112"/>
        <end position="129"/>
    </location>
</feature>
<evidence type="ECO:0000259" key="7">
    <source>
        <dbReference type="Pfam" id="PF00892"/>
    </source>
</evidence>
<feature type="transmembrane region" description="Helical" evidence="6">
    <location>
        <begin position="171"/>
        <end position="189"/>
    </location>
</feature>
<name>A0A7U4DQI8_DESPD</name>
<comment type="subcellular location">
    <subcellularLocation>
        <location evidence="1">Cell membrane</location>
        <topology evidence="1">Multi-pass membrane protein</topology>
    </subcellularLocation>
</comment>
<keyword evidence="9" id="KW-1185">Reference proteome</keyword>
<dbReference type="InterPro" id="IPR050638">
    <property type="entry name" value="AA-Vitamin_Transporters"/>
</dbReference>
<dbReference type="AlphaFoldDB" id="A0A7U4DQI8"/>
<keyword evidence="2" id="KW-1003">Cell membrane</keyword>
<dbReference type="InterPro" id="IPR037185">
    <property type="entry name" value="EmrE-like"/>
</dbReference>
<feature type="domain" description="EamA" evidence="7">
    <location>
        <begin position="2"/>
        <end position="128"/>
    </location>
</feature>
<keyword evidence="5 6" id="KW-0472">Membrane</keyword>
<dbReference type="KEGG" id="dpr:Despr_3001"/>
<dbReference type="RefSeq" id="WP_015725659.1">
    <property type="nucleotide sequence ID" value="NC_014972.1"/>
</dbReference>
<feature type="transmembrane region" description="Helical" evidence="6">
    <location>
        <begin position="25"/>
        <end position="45"/>
    </location>
</feature>
<dbReference type="PANTHER" id="PTHR32322:SF18">
    <property type="entry name" value="S-ADENOSYLMETHIONINE_S-ADENOSYLHOMOCYSTEINE TRANSPORTER"/>
    <property type="match status" value="1"/>
</dbReference>
<dbReference type="Pfam" id="PF00892">
    <property type="entry name" value="EamA"/>
    <property type="match status" value="2"/>
</dbReference>
<evidence type="ECO:0000313" key="8">
    <source>
        <dbReference type="EMBL" id="ADW19134.1"/>
    </source>
</evidence>
<evidence type="ECO:0000256" key="1">
    <source>
        <dbReference type="ARBA" id="ARBA00004651"/>
    </source>
</evidence>
<feature type="transmembrane region" description="Helical" evidence="6">
    <location>
        <begin position="201"/>
        <end position="225"/>
    </location>
</feature>
<feature type="transmembrane region" description="Helical" evidence="6">
    <location>
        <begin position="237"/>
        <end position="256"/>
    </location>
</feature>
<evidence type="ECO:0000256" key="6">
    <source>
        <dbReference type="SAM" id="Phobius"/>
    </source>
</evidence>
<proteinExistence type="predicted"/>
<dbReference type="SUPFAM" id="SSF103481">
    <property type="entry name" value="Multidrug resistance efflux transporter EmrE"/>
    <property type="match status" value="2"/>
</dbReference>
<feature type="transmembrane region" description="Helical" evidence="6">
    <location>
        <begin position="141"/>
        <end position="159"/>
    </location>
</feature>
<accession>A0A7U4DQI8</accession>
<gene>
    <name evidence="8" type="ordered locus">Despr_3001</name>
</gene>
<reference evidence="8 9" key="1">
    <citation type="journal article" date="2011" name="Stand. Genomic Sci.">
        <title>Complete genome sequence of Desulfobulbus propionicus type strain (1pr3).</title>
        <authorList>
            <person name="Pagani I."/>
            <person name="Lapidus A."/>
            <person name="Nolan M."/>
            <person name="Lucas S."/>
            <person name="Hammon N."/>
            <person name="Deshpande S."/>
            <person name="Cheng J.F."/>
            <person name="Chertkov O."/>
            <person name="Davenport K."/>
            <person name="Tapia R."/>
            <person name="Han C."/>
            <person name="Goodwin L."/>
            <person name="Pitluck S."/>
            <person name="Liolios K."/>
            <person name="Mavromatis K."/>
            <person name="Ivanova N."/>
            <person name="Mikhailova N."/>
            <person name="Pati A."/>
            <person name="Chen A."/>
            <person name="Palaniappan K."/>
            <person name="Land M."/>
            <person name="Hauser L."/>
            <person name="Chang Y.J."/>
            <person name="Jeffries C.D."/>
            <person name="Detter J.C."/>
            <person name="Brambilla E."/>
            <person name="Kannan K.P."/>
            <person name="Djao O.D."/>
            <person name="Rohde M."/>
            <person name="Pukall R."/>
            <person name="Spring S."/>
            <person name="Goker M."/>
            <person name="Sikorski J."/>
            <person name="Woyke T."/>
            <person name="Bristow J."/>
            <person name="Eisen J.A."/>
            <person name="Markowitz V."/>
            <person name="Hugenholtz P."/>
            <person name="Kyrpides N.C."/>
            <person name="Klenk H.P."/>
        </authorList>
    </citation>
    <scope>NUCLEOTIDE SEQUENCE [LARGE SCALE GENOMIC DNA]</scope>
    <source>
        <strain evidence="9">ATCC 33891 / DSM 2032 / 1pr3</strain>
    </source>
</reference>
<feature type="transmembrane region" description="Helical" evidence="6">
    <location>
        <begin position="57"/>
        <end position="78"/>
    </location>
</feature>
<dbReference type="Proteomes" id="UP000006365">
    <property type="component" value="Chromosome"/>
</dbReference>
<feature type="transmembrane region" description="Helical" evidence="6">
    <location>
        <begin position="262"/>
        <end position="280"/>
    </location>
</feature>
<protein>
    <recommendedName>
        <fullName evidence="7">EamA domain-containing protein</fullName>
    </recommendedName>
</protein>
<feature type="transmembrane region" description="Helical" evidence="6">
    <location>
        <begin position="84"/>
        <end position="105"/>
    </location>
</feature>
<dbReference type="GO" id="GO:0005886">
    <property type="term" value="C:plasma membrane"/>
    <property type="evidence" value="ECO:0007669"/>
    <property type="project" value="UniProtKB-SubCell"/>
</dbReference>
<evidence type="ECO:0000256" key="5">
    <source>
        <dbReference type="ARBA" id="ARBA00023136"/>
    </source>
</evidence>
<keyword evidence="4 6" id="KW-1133">Transmembrane helix</keyword>
<dbReference type="PANTHER" id="PTHR32322">
    <property type="entry name" value="INNER MEMBRANE TRANSPORTER"/>
    <property type="match status" value="1"/>
</dbReference>
<feature type="domain" description="EamA" evidence="7">
    <location>
        <begin position="143"/>
        <end position="278"/>
    </location>
</feature>
<dbReference type="EMBL" id="CP002364">
    <property type="protein sequence ID" value="ADW19134.1"/>
    <property type="molecule type" value="Genomic_DNA"/>
</dbReference>
<keyword evidence="3 6" id="KW-0812">Transmembrane</keyword>
<evidence type="ECO:0000256" key="3">
    <source>
        <dbReference type="ARBA" id="ARBA00022692"/>
    </source>
</evidence>
<evidence type="ECO:0000256" key="4">
    <source>
        <dbReference type="ARBA" id="ARBA00022989"/>
    </source>
</evidence>
<evidence type="ECO:0000313" key="9">
    <source>
        <dbReference type="Proteomes" id="UP000006365"/>
    </source>
</evidence>
<sequence length="287" mass="32369">MALSAFLVSTSFIVGKLITPFMDPVVLTLIRFILATLLFAPYVGRTFGWSRPRPADLLRYSLISGTLVGFFWLMFLSLRITTPLNTGVIFTTVPGISGLYGWILLRERLGGYRLAALALAMIGALWVIFEGDFERMARLQLNRGDLLFFCGCLLMGLYMPLVKLLYRGESMAVMTFWILATGSAWLLLFTLDKLPLVPWEAIPAGVWGGIAYLSIFTTIITFFINQWATLYLGPTRVSAYSYFYPPLIVLIEWLLYRQIPSMQAAMGVAVILPAIVIVQWHDRRGQR</sequence>